<dbReference type="PANTHER" id="PTHR24220">
    <property type="entry name" value="IMPORT ATP-BINDING PROTEIN"/>
    <property type="match status" value="1"/>
</dbReference>
<feature type="transmembrane region" description="Helical" evidence="6">
    <location>
        <begin position="100"/>
        <end position="121"/>
    </location>
</feature>
<accession>A0A1L2ZNU9</accession>
<dbReference type="InterPro" id="IPR003439">
    <property type="entry name" value="ABC_transporter-like_ATP-bd"/>
</dbReference>
<evidence type="ECO:0000256" key="1">
    <source>
        <dbReference type="ARBA" id="ARBA00004651"/>
    </source>
</evidence>
<dbReference type="GO" id="GO:0022857">
    <property type="term" value="F:transmembrane transporter activity"/>
    <property type="evidence" value="ECO:0007669"/>
    <property type="project" value="TreeGrafter"/>
</dbReference>
<dbReference type="GO" id="GO:0005524">
    <property type="term" value="F:ATP binding"/>
    <property type="evidence" value="ECO:0007669"/>
    <property type="project" value="InterPro"/>
</dbReference>
<dbReference type="EMBL" id="CP018135">
    <property type="protein sequence ID" value="APF41093.1"/>
    <property type="molecule type" value="Genomic_DNA"/>
</dbReference>
<dbReference type="RefSeq" id="WP_071894564.1">
    <property type="nucleotide sequence ID" value="NZ_CP018135.1"/>
</dbReference>
<dbReference type="InterPro" id="IPR003838">
    <property type="entry name" value="ABC3_permease_C"/>
</dbReference>
<dbReference type="PANTHER" id="PTHR24220:SF86">
    <property type="entry name" value="ABC TRANSPORTER ABCH.1"/>
    <property type="match status" value="1"/>
</dbReference>
<evidence type="ECO:0000256" key="4">
    <source>
        <dbReference type="ARBA" id="ARBA00022989"/>
    </source>
</evidence>
<dbReference type="InterPro" id="IPR015854">
    <property type="entry name" value="ABC_transpr_LolD-like"/>
</dbReference>
<evidence type="ECO:0000256" key="6">
    <source>
        <dbReference type="SAM" id="Phobius"/>
    </source>
</evidence>
<comment type="subcellular location">
    <subcellularLocation>
        <location evidence="1">Cell membrane</location>
        <topology evidence="1">Multi-pass membrane protein</topology>
    </subcellularLocation>
</comment>
<dbReference type="Gene3D" id="3.40.50.300">
    <property type="entry name" value="P-loop containing nucleotide triphosphate hydrolases"/>
    <property type="match status" value="1"/>
</dbReference>
<feature type="transmembrane region" description="Helical" evidence="6">
    <location>
        <begin position="43"/>
        <end position="62"/>
    </location>
</feature>
<feature type="domain" description="ABC3 transporter permease C-terminal" evidence="8">
    <location>
        <begin position="47"/>
        <end position="117"/>
    </location>
</feature>
<evidence type="ECO:0000313" key="9">
    <source>
        <dbReference type="EMBL" id="APF41093.1"/>
    </source>
</evidence>
<evidence type="ECO:0000259" key="7">
    <source>
        <dbReference type="Pfam" id="PF00005"/>
    </source>
</evidence>
<dbReference type="STRING" id="556325.BHE16_08900"/>
<keyword evidence="3 6" id="KW-0812">Transmembrane</keyword>
<feature type="domain" description="ABC transporter" evidence="7">
    <location>
        <begin position="177"/>
        <end position="272"/>
    </location>
</feature>
<dbReference type="SUPFAM" id="SSF52540">
    <property type="entry name" value="P-loop containing nucleoside triphosphate hydrolases"/>
    <property type="match status" value="1"/>
</dbReference>
<sequence>MGGPGKITALESAVPGSAVSTQSELASQVSSSLSSASSLISNLGTWLSIAVLAVALLIAMLLTSSGVARRTREFGTLKALGWSNNRVVAQVAGESMVQSIFGGIAGLALGLGAVAIINAIGPTISAGGTTTAPAGGQGAPRSGVLVDRLARDWPSHPQWLGRWCLRRLARGESLVVLKNLNLEVPPGEFATIQGPTGGGKSTLFQFLGALDTPEEGTIQLGTHQLTKSSSGQLTKARRDYIGFVFQDFNLISTLNAYEDVNTALEGLAISNAEGLTIIAVTHDSGVAARAKRRLHLQGGQIFDESDPALRRH</sequence>
<evidence type="ECO:0000256" key="5">
    <source>
        <dbReference type="ARBA" id="ARBA00023136"/>
    </source>
</evidence>
<dbReference type="GO" id="GO:0005886">
    <property type="term" value="C:plasma membrane"/>
    <property type="evidence" value="ECO:0007669"/>
    <property type="project" value="UniProtKB-SubCell"/>
</dbReference>
<name>A0A1L2ZNU9_9MICC</name>
<keyword evidence="4 6" id="KW-1133">Transmembrane helix</keyword>
<keyword evidence="2" id="KW-1003">Cell membrane</keyword>
<gene>
    <name evidence="9" type="ORF">BHE16_08900</name>
</gene>
<evidence type="ECO:0000256" key="2">
    <source>
        <dbReference type="ARBA" id="ARBA00022475"/>
    </source>
</evidence>
<evidence type="ECO:0000313" key="10">
    <source>
        <dbReference type="Proteomes" id="UP000183530"/>
    </source>
</evidence>
<proteinExistence type="predicted"/>
<evidence type="ECO:0000256" key="3">
    <source>
        <dbReference type="ARBA" id="ARBA00022692"/>
    </source>
</evidence>
<protein>
    <recommendedName>
        <fullName evidence="11">ABC transporter domain-containing protein</fullName>
    </recommendedName>
</protein>
<dbReference type="KEGG" id="nae:BHE16_08900"/>
<organism evidence="9 10">
    <name type="scientific">Neomicrococcus aestuarii</name>
    <dbReference type="NCBI Taxonomy" id="556325"/>
    <lineage>
        <taxon>Bacteria</taxon>
        <taxon>Bacillati</taxon>
        <taxon>Actinomycetota</taxon>
        <taxon>Actinomycetes</taxon>
        <taxon>Micrococcales</taxon>
        <taxon>Micrococcaceae</taxon>
        <taxon>Neomicrococcus</taxon>
    </lineage>
</organism>
<evidence type="ECO:0000259" key="8">
    <source>
        <dbReference type="Pfam" id="PF02687"/>
    </source>
</evidence>
<keyword evidence="5 6" id="KW-0472">Membrane</keyword>
<dbReference type="Pfam" id="PF00005">
    <property type="entry name" value="ABC_tran"/>
    <property type="match status" value="1"/>
</dbReference>
<keyword evidence="10" id="KW-1185">Reference proteome</keyword>
<reference evidence="9 10" key="1">
    <citation type="submission" date="2016-11" db="EMBL/GenBank/DDBJ databases">
        <title>Genome sequencing of Zhihengliuella aestuarii B18 antagonistic to Plasmodiophora brassicae.</title>
        <authorList>
            <person name="Luo Y."/>
        </authorList>
    </citation>
    <scope>NUCLEOTIDE SEQUENCE [LARGE SCALE GENOMIC DNA]</scope>
    <source>
        <strain evidence="9 10">B18</strain>
    </source>
</reference>
<dbReference type="GO" id="GO:0016887">
    <property type="term" value="F:ATP hydrolysis activity"/>
    <property type="evidence" value="ECO:0007669"/>
    <property type="project" value="InterPro"/>
</dbReference>
<dbReference type="Pfam" id="PF02687">
    <property type="entry name" value="FtsX"/>
    <property type="match status" value="1"/>
</dbReference>
<dbReference type="Proteomes" id="UP000183530">
    <property type="component" value="Chromosome"/>
</dbReference>
<dbReference type="AlphaFoldDB" id="A0A1L2ZNU9"/>
<evidence type="ECO:0008006" key="11">
    <source>
        <dbReference type="Google" id="ProtNLM"/>
    </source>
</evidence>
<dbReference type="InterPro" id="IPR027417">
    <property type="entry name" value="P-loop_NTPase"/>
</dbReference>